<evidence type="ECO:0000313" key="3">
    <source>
        <dbReference type="Proteomes" id="UP000660611"/>
    </source>
</evidence>
<evidence type="ECO:0000256" key="1">
    <source>
        <dbReference type="SAM" id="Phobius"/>
    </source>
</evidence>
<gene>
    <name evidence="2" type="ORF">Dsi01nite_101560</name>
</gene>
<keyword evidence="3" id="KW-1185">Reference proteome</keyword>
<keyword evidence="1" id="KW-1133">Transmembrane helix</keyword>
<sequence>MFAVVAAILFAVALLMDLFGADAGPILDVGTLSLAGFLCVALHLAGAGTWHTRYGSYRRGRRR</sequence>
<keyword evidence="1" id="KW-0812">Transmembrane</keyword>
<organism evidence="2 3">
    <name type="scientific">Dactylosporangium siamense</name>
    <dbReference type="NCBI Taxonomy" id="685454"/>
    <lineage>
        <taxon>Bacteria</taxon>
        <taxon>Bacillati</taxon>
        <taxon>Actinomycetota</taxon>
        <taxon>Actinomycetes</taxon>
        <taxon>Micromonosporales</taxon>
        <taxon>Micromonosporaceae</taxon>
        <taxon>Dactylosporangium</taxon>
    </lineage>
</organism>
<dbReference type="EMBL" id="BONQ01000170">
    <property type="protein sequence ID" value="GIG52115.1"/>
    <property type="molecule type" value="Genomic_DNA"/>
</dbReference>
<dbReference type="RefSeq" id="WP_203853720.1">
    <property type="nucleotide sequence ID" value="NZ_BAAAVW010000037.1"/>
</dbReference>
<protein>
    <submittedName>
        <fullName evidence="2">Uncharacterized protein</fullName>
    </submittedName>
</protein>
<evidence type="ECO:0000313" key="2">
    <source>
        <dbReference type="EMBL" id="GIG52115.1"/>
    </source>
</evidence>
<comment type="caution">
    <text evidence="2">The sequence shown here is derived from an EMBL/GenBank/DDBJ whole genome shotgun (WGS) entry which is preliminary data.</text>
</comment>
<name>A0A919Q1D7_9ACTN</name>
<accession>A0A919Q1D7</accession>
<dbReference type="AlphaFoldDB" id="A0A919Q1D7"/>
<feature type="transmembrane region" description="Helical" evidence="1">
    <location>
        <begin position="33"/>
        <end position="54"/>
    </location>
</feature>
<proteinExistence type="predicted"/>
<dbReference type="Proteomes" id="UP000660611">
    <property type="component" value="Unassembled WGS sequence"/>
</dbReference>
<reference evidence="2" key="1">
    <citation type="submission" date="2021-01" db="EMBL/GenBank/DDBJ databases">
        <title>Whole genome shotgun sequence of Dactylosporangium siamense NBRC 106093.</title>
        <authorList>
            <person name="Komaki H."/>
            <person name="Tamura T."/>
        </authorList>
    </citation>
    <scope>NUCLEOTIDE SEQUENCE</scope>
    <source>
        <strain evidence="2">NBRC 106093</strain>
    </source>
</reference>
<keyword evidence="1" id="KW-0472">Membrane</keyword>